<evidence type="ECO:0000313" key="2">
    <source>
        <dbReference type="EMBL" id="MCL3998753.1"/>
    </source>
</evidence>
<comment type="caution">
    <text evidence="2">The sequence shown here is derived from an EMBL/GenBank/DDBJ whole genome shotgun (WGS) entry which is preliminary data.</text>
</comment>
<proteinExistence type="predicted"/>
<dbReference type="Proteomes" id="UP001202052">
    <property type="component" value="Unassembled WGS sequence"/>
</dbReference>
<dbReference type="InterPro" id="IPR007560">
    <property type="entry name" value="Restrct_endonuc_IV_Mrr"/>
</dbReference>
<evidence type="ECO:0000259" key="1">
    <source>
        <dbReference type="Pfam" id="PF04471"/>
    </source>
</evidence>
<gene>
    <name evidence="2" type="ORF">M4438_35525</name>
</gene>
<protein>
    <submittedName>
        <fullName evidence="2">Restriction endonuclease</fullName>
    </submittedName>
</protein>
<name>A0ABT0P574_9ACTN</name>
<organism evidence="2 3">
    <name type="scientific">Streptomyces lavenduligriseus</name>
    <dbReference type="NCBI Taxonomy" id="67315"/>
    <lineage>
        <taxon>Bacteria</taxon>
        <taxon>Bacillati</taxon>
        <taxon>Actinomycetota</taxon>
        <taxon>Actinomycetes</taxon>
        <taxon>Kitasatosporales</taxon>
        <taxon>Streptomycetaceae</taxon>
        <taxon>Streptomyces</taxon>
    </lineage>
</organism>
<reference evidence="2 3" key="1">
    <citation type="submission" date="2022-05" db="EMBL/GenBank/DDBJ databases">
        <title>Genome Resource of Streptomyces lavenduligriseus GA1-1, a Strain with Broad-Spectrum Antifungal Activity against Phytopathogenic Fungi.</title>
        <authorList>
            <person name="Qi D."/>
        </authorList>
    </citation>
    <scope>NUCLEOTIDE SEQUENCE [LARGE SCALE GENOMIC DNA]</scope>
    <source>
        <strain evidence="2 3">GA1-1</strain>
    </source>
</reference>
<dbReference type="Pfam" id="PF04471">
    <property type="entry name" value="Mrr_cat"/>
    <property type="match status" value="1"/>
</dbReference>
<accession>A0ABT0P574</accession>
<sequence>MQRLSGTAKTVHGARFAVIVTNGRFTLPAIERSEAYEVHLIDRGRLELWAAEGRPSWELLEGVKPARRLPGQRRWPRDLRAAGWVPASGRQRRPSAQ</sequence>
<dbReference type="GO" id="GO:0004519">
    <property type="term" value="F:endonuclease activity"/>
    <property type="evidence" value="ECO:0007669"/>
    <property type="project" value="UniProtKB-KW"/>
</dbReference>
<evidence type="ECO:0000313" key="3">
    <source>
        <dbReference type="Proteomes" id="UP001202052"/>
    </source>
</evidence>
<keyword evidence="2" id="KW-0378">Hydrolase</keyword>
<keyword evidence="2" id="KW-0540">Nuclease</keyword>
<dbReference type="EMBL" id="JAMCCK010000076">
    <property type="protein sequence ID" value="MCL3998753.1"/>
    <property type="molecule type" value="Genomic_DNA"/>
</dbReference>
<feature type="domain" description="Restriction endonuclease type IV Mrr" evidence="1">
    <location>
        <begin position="2"/>
        <end position="47"/>
    </location>
</feature>
<keyword evidence="3" id="KW-1185">Reference proteome</keyword>
<keyword evidence="2" id="KW-0255">Endonuclease</keyword>